<reference evidence="2 3" key="1">
    <citation type="journal article" date="2016" name="Mol. Biol. Evol.">
        <title>Comparative Genomics of Early-Diverging Mushroom-Forming Fungi Provides Insights into the Origins of Lignocellulose Decay Capabilities.</title>
        <authorList>
            <person name="Nagy L.G."/>
            <person name="Riley R."/>
            <person name="Tritt A."/>
            <person name="Adam C."/>
            <person name="Daum C."/>
            <person name="Floudas D."/>
            <person name="Sun H."/>
            <person name="Yadav J.S."/>
            <person name="Pangilinan J."/>
            <person name="Larsson K.H."/>
            <person name="Matsuura K."/>
            <person name="Barry K."/>
            <person name="Labutti K."/>
            <person name="Kuo R."/>
            <person name="Ohm R.A."/>
            <person name="Bhattacharya S.S."/>
            <person name="Shirouzu T."/>
            <person name="Yoshinaga Y."/>
            <person name="Martin F.M."/>
            <person name="Grigoriev I.V."/>
            <person name="Hibbett D.S."/>
        </authorList>
    </citation>
    <scope>NUCLEOTIDE SEQUENCE [LARGE SCALE GENOMIC DNA]</scope>
    <source>
        <strain evidence="2 3">HHB10207 ss-3</strain>
    </source>
</reference>
<feature type="region of interest" description="Disordered" evidence="1">
    <location>
        <begin position="151"/>
        <end position="219"/>
    </location>
</feature>
<proteinExistence type="predicted"/>
<evidence type="ECO:0000256" key="1">
    <source>
        <dbReference type="SAM" id="MobiDB-lite"/>
    </source>
</evidence>
<name>A0A166F177_9AGAM</name>
<protein>
    <submittedName>
        <fullName evidence="2">Uncharacterized protein</fullName>
    </submittedName>
</protein>
<gene>
    <name evidence="2" type="ORF">SISSUDRAFT_540656</name>
</gene>
<organism evidence="2 3">
    <name type="scientific">Sistotremastrum suecicum HHB10207 ss-3</name>
    <dbReference type="NCBI Taxonomy" id="1314776"/>
    <lineage>
        <taxon>Eukaryota</taxon>
        <taxon>Fungi</taxon>
        <taxon>Dikarya</taxon>
        <taxon>Basidiomycota</taxon>
        <taxon>Agaricomycotina</taxon>
        <taxon>Agaricomycetes</taxon>
        <taxon>Sistotremastrales</taxon>
        <taxon>Sistotremastraceae</taxon>
        <taxon>Sistotremastrum</taxon>
    </lineage>
</organism>
<feature type="region of interest" description="Disordered" evidence="1">
    <location>
        <begin position="1"/>
        <end position="56"/>
    </location>
</feature>
<feature type="compositionally biased region" description="Basic and acidic residues" evidence="1">
    <location>
        <begin position="191"/>
        <end position="201"/>
    </location>
</feature>
<feature type="compositionally biased region" description="Polar residues" evidence="1">
    <location>
        <begin position="151"/>
        <end position="175"/>
    </location>
</feature>
<feature type="compositionally biased region" description="Polar residues" evidence="1">
    <location>
        <begin position="204"/>
        <end position="216"/>
    </location>
</feature>
<evidence type="ECO:0000313" key="3">
    <source>
        <dbReference type="Proteomes" id="UP000076798"/>
    </source>
</evidence>
<feature type="region of interest" description="Disordered" evidence="1">
    <location>
        <begin position="374"/>
        <end position="401"/>
    </location>
</feature>
<sequence length="412" mass="45282">MLSATSLSISTEPNAFPFDELDHTDDRATSSSESLDSPATIERRLQPQERSGSNISSINISEFTRVSLNAQHLAHGCRHQDVGHPPSPRARHSLHDLEKVDDDMSNWDQNLSLDHDQHAHACRVIFQTPQSPSHSHHASLADLEEAHLNRTSDYSVQSPTHAQSIETSVPMSRSAPSHCAHEATPSSLEPDPSHDIAHDDSPSCDYQDSGSYNIDSKASYPDPSSYCESGYFSDSHSHPYHNGNATSTPRIFEFNHDTRHTVASYDLTPSSSASSSSSWDSSASDIEEPDLVDIHIQVKIHREHDRIFCSRGTEEWEIHGPELESELEASNSGSSWAREGLGFVDSKRVRAGKGRRDFTASPAHMLPRLSCLSRVRPGQGQGKYGKVSQESSTPDVGQASVSAHACARFEQT</sequence>
<feature type="compositionally biased region" description="Low complexity" evidence="1">
    <location>
        <begin position="270"/>
        <end position="284"/>
    </location>
</feature>
<dbReference type="AlphaFoldDB" id="A0A166F177"/>
<evidence type="ECO:0000313" key="2">
    <source>
        <dbReference type="EMBL" id="KZT40167.1"/>
    </source>
</evidence>
<feature type="region of interest" description="Disordered" evidence="1">
    <location>
        <begin position="265"/>
        <end position="284"/>
    </location>
</feature>
<feature type="compositionally biased region" description="Polar residues" evidence="1">
    <location>
        <begin position="1"/>
        <end position="13"/>
    </location>
</feature>
<dbReference type="EMBL" id="KV428036">
    <property type="protein sequence ID" value="KZT40167.1"/>
    <property type="molecule type" value="Genomic_DNA"/>
</dbReference>
<accession>A0A166F177</accession>
<keyword evidence="3" id="KW-1185">Reference proteome</keyword>
<feature type="compositionally biased region" description="Polar residues" evidence="1">
    <location>
        <begin position="388"/>
        <end position="401"/>
    </location>
</feature>
<dbReference type="Proteomes" id="UP000076798">
    <property type="component" value="Unassembled WGS sequence"/>
</dbReference>